<proteinExistence type="predicted"/>
<comment type="caution">
    <text evidence="1">The sequence shown here is derived from an EMBL/GenBank/DDBJ whole genome shotgun (WGS) entry which is preliminary data.</text>
</comment>
<dbReference type="EMBL" id="JBBKAR010000001">
    <property type="protein sequence ID" value="MEJ8302290.1"/>
    <property type="molecule type" value="Genomic_DNA"/>
</dbReference>
<sequence length="272" mass="31407">MVDRLKYSDFLNDLYNDESYGVFIDETGVPDKQDKKTWVAVIIKPEIMSDVLYAIKKVISELEVFFEIPINELHFGEIYNGKGKYRSIPFDKRLVLFKVMVDLFKHYNLPVIVQSMTPELLQQFKELNEKGIEKIGPFDLENYNDMGLFLLLSRIKGYIVKNRGNKSELARVFIDEDYKKNGIGILLPTYEDVFLNSGIFFCNSNTIQPIQLADFAAFCLNRTQLIINSSKPHARDIKLAEILSPLAEHYHNIKKVEALILLNKIEEEGDIS</sequence>
<protein>
    <submittedName>
        <fullName evidence="1">DUF3800 domain-containing protein</fullName>
    </submittedName>
</protein>
<organism evidence="1 2">
    <name type="scientific">Saccharibacillus sacchari</name>
    <dbReference type="NCBI Taxonomy" id="456493"/>
    <lineage>
        <taxon>Bacteria</taxon>
        <taxon>Bacillati</taxon>
        <taxon>Bacillota</taxon>
        <taxon>Bacilli</taxon>
        <taxon>Bacillales</taxon>
        <taxon>Paenibacillaceae</taxon>
        <taxon>Saccharibacillus</taxon>
    </lineage>
</organism>
<reference evidence="1" key="1">
    <citation type="submission" date="2024-03" db="EMBL/GenBank/DDBJ databases">
        <title>Whole genome sequecning of epiphytes from Marcgravia umbellata leaves.</title>
        <authorList>
            <person name="Kumar G."/>
            <person name="Savka M.A."/>
        </authorList>
    </citation>
    <scope>NUCLEOTIDE SEQUENCE</scope>
    <source>
        <strain evidence="1">RIT_BL5</strain>
    </source>
</reference>
<dbReference type="Proteomes" id="UP001380953">
    <property type="component" value="Unassembled WGS sequence"/>
</dbReference>
<name>A0ACC6P5W3_9BACL</name>
<evidence type="ECO:0000313" key="1">
    <source>
        <dbReference type="EMBL" id="MEJ8302290.1"/>
    </source>
</evidence>
<gene>
    <name evidence="1" type="ORF">WKI47_00015</name>
</gene>
<evidence type="ECO:0000313" key="2">
    <source>
        <dbReference type="Proteomes" id="UP001380953"/>
    </source>
</evidence>
<accession>A0ACC6P5W3</accession>
<keyword evidence="2" id="KW-1185">Reference proteome</keyword>